<evidence type="ECO:0000256" key="5">
    <source>
        <dbReference type="ARBA" id="ARBA00022553"/>
    </source>
</evidence>
<dbReference type="SMART" id="SM00388">
    <property type="entry name" value="HisKA"/>
    <property type="match status" value="1"/>
</dbReference>
<dbReference type="InterPro" id="IPR004358">
    <property type="entry name" value="Sig_transdc_His_kin-like_C"/>
</dbReference>
<dbReference type="Pfam" id="PF02518">
    <property type="entry name" value="HATPase_c"/>
    <property type="match status" value="1"/>
</dbReference>
<name>A0AA49GP03_9BACT</name>
<feature type="coiled-coil region" evidence="15">
    <location>
        <begin position="12"/>
        <end position="39"/>
    </location>
</feature>
<evidence type="ECO:0000256" key="14">
    <source>
        <dbReference type="PROSITE-ProRule" id="PRU00169"/>
    </source>
</evidence>
<evidence type="ECO:0000256" key="4">
    <source>
        <dbReference type="ARBA" id="ARBA00022475"/>
    </source>
</evidence>
<dbReference type="PRINTS" id="PR00344">
    <property type="entry name" value="BCTRLSENSOR"/>
</dbReference>
<dbReference type="Gene3D" id="1.20.120.160">
    <property type="entry name" value="HPT domain"/>
    <property type="match status" value="1"/>
</dbReference>
<dbReference type="CDD" id="cd16922">
    <property type="entry name" value="HATPase_EvgS-ArcB-TorS-like"/>
    <property type="match status" value="1"/>
</dbReference>
<dbReference type="FunFam" id="3.30.565.10:FF:000010">
    <property type="entry name" value="Sensor histidine kinase RcsC"/>
    <property type="match status" value="1"/>
</dbReference>
<keyword evidence="9" id="KW-0418">Kinase</keyword>
<dbReference type="PROSITE" id="PS50110">
    <property type="entry name" value="RESPONSE_REGULATORY"/>
    <property type="match status" value="1"/>
</dbReference>
<dbReference type="GO" id="GO:0000155">
    <property type="term" value="F:phosphorelay sensor kinase activity"/>
    <property type="evidence" value="ECO:0007669"/>
    <property type="project" value="InterPro"/>
</dbReference>
<dbReference type="Gene3D" id="3.30.450.20">
    <property type="entry name" value="PAS domain"/>
    <property type="match status" value="2"/>
</dbReference>
<dbReference type="SUPFAM" id="SSF52172">
    <property type="entry name" value="CheY-like"/>
    <property type="match status" value="1"/>
</dbReference>
<dbReference type="SUPFAM" id="SSF47226">
    <property type="entry name" value="Histidine-containing phosphotransfer domain, HPT domain"/>
    <property type="match status" value="1"/>
</dbReference>
<feature type="domain" description="Histidine kinase" evidence="16">
    <location>
        <begin position="578"/>
        <end position="799"/>
    </location>
</feature>
<feature type="domain" description="Response regulatory" evidence="17">
    <location>
        <begin position="826"/>
        <end position="945"/>
    </location>
</feature>
<keyword evidence="5 14" id="KW-0597">Phosphoprotein</keyword>
<evidence type="ECO:0000259" key="18">
    <source>
        <dbReference type="PROSITE" id="PS50113"/>
    </source>
</evidence>
<dbReference type="FunFam" id="1.10.287.130:FF:000004">
    <property type="entry name" value="Ethylene receptor 1"/>
    <property type="match status" value="1"/>
</dbReference>
<reference evidence="19" key="1">
    <citation type="journal article" date="2023" name="Comput. Struct. Biotechnol. J.">
        <title>Discovery of a novel marine Bacteroidetes with a rich repertoire of carbohydrate-active enzymes.</title>
        <authorList>
            <person name="Chen B."/>
            <person name="Liu G."/>
            <person name="Chen Q."/>
            <person name="Wang H."/>
            <person name="Liu L."/>
            <person name="Tang K."/>
        </authorList>
    </citation>
    <scope>NUCLEOTIDE SEQUENCE</scope>
    <source>
        <strain evidence="19">TK19036</strain>
    </source>
</reference>
<evidence type="ECO:0000256" key="13">
    <source>
        <dbReference type="ARBA" id="ARBA00023136"/>
    </source>
</evidence>
<evidence type="ECO:0000256" key="6">
    <source>
        <dbReference type="ARBA" id="ARBA00022679"/>
    </source>
</evidence>
<keyword evidence="4" id="KW-1003">Cell membrane</keyword>
<proteinExistence type="predicted"/>
<dbReference type="EC" id="2.7.13.3" evidence="3"/>
<dbReference type="Pfam" id="PF00072">
    <property type="entry name" value="Response_reg"/>
    <property type="match status" value="1"/>
</dbReference>
<keyword evidence="8" id="KW-0547">Nucleotide-binding</keyword>
<evidence type="ECO:0000256" key="15">
    <source>
        <dbReference type="SAM" id="Coils"/>
    </source>
</evidence>
<dbReference type="SMART" id="SM00448">
    <property type="entry name" value="REC"/>
    <property type="match status" value="1"/>
</dbReference>
<evidence type="ECO:0000313" key="19">
    <source>
        <dbReference type="EMBL" id="WKN36105.1"/>
    </source>
</evidence>
<organism evidence="19">
    <name type="scientific">Roseihalotalea indica</name>
    <dbReference type="NCBI Taxonomy" id="2867963"/>
    <lineage>
        <taxon>Bacteria</taxon>
        <taxon>Pseudomonadati</taxon>
        <taxon>Bacteroidota</taxon>
        <taxon>Cytophagia</taxon>
        <taxon>Cytophagales</taxon>
        <taxon>Catalimonadaceae</taxon>
        <taxon>Roseihalotalea</taxon>
    </lineage>
</organism>
<dbReference type="SUPFAM" id="SSF55785">
    <property type="entry name" value="PYP-like sensor domain (PAS domain)"/>
    <property type="match status" value="2"/>
</dbReference>
<dbReference type="InterPro" id="IPR000700">
    <property type="entry name" value="PAS-assoc_C"/>
</dbReference>
<sequence>MQKAAVAKTTDLQSAIEKIAHLEKQLAEKEYLLEQIADELNNGYWYWQIESNNWHFSLGFCQLLGYNEDDLSNDLISWKKLLPSPSYRCFQNYIDGIRQGKFASFSFSMNMLNSRGKELRVCSKGQVIEWDAAQKPIAVVGTVEIKEEGLKNDSQFEDPEVFRHYAQIIPGSHFFMFDRNLKYTLAEGSDLLPGEKDKFVGKTLFDLQTPQEVKILEPCYRAVLNGQVIERELAYRGSSYYVKIIPIASAGEEVEFGFVFAINVSKIKNAENQLSAFIKQAPVAMAIFDTSMRYITVSKQWMADYGIEDDTIIGKSHYDVFPEENPVWKDIHQACLKGEVKRQDEDRMLLEDGTERWIRWEVRPWYKEKSQIGGLMMTTEDITQRKLSELSLKRHQNGLKILTAISSNHQLSLNEQLQEVLLSVADYFDLPLGIISHITNTDYQVEYAISRDDEIQIEGTQFEYECSYCSITYELEDTIAIQSMMDSKYVSHPCYRKFQMEAYIGSPIWVSGKKYGAISFTSPEKRLVQFTQEDIDFMHLVARWVGTTLERYANERQLVAARREAEEATQAKTDFLSTMSHEIRTPMNAVVGMAHLLLEEEPREDQINSLQTLKFSADLLLSLINDILDFSKIEAGKISLESIDFNLKDLMQGIKSAQGIKAQEKQVKMKLRWDDDVPEMVVGDPVRLGQIINNLTSNAVKFTSKGQVSIDVELKEETSDTIMVQFEVHDTGIGIAEDKIVTIFEEFSQASSSTTRKFGGTGLGLAITKKLLELQESEIQVKSEEGVGSNFYFILKLGKSRKKAISSNNFSVDSGENYMGNLRGARVLLVEDNFVNQYVAARFIVKWQVELDTADNGADAVAKVQKNNYDLVLMDLQMPMMDGIEATKNIRVWETETNRVPTPIIALTASVESSTKDYVLSVGMNDFISKPFVPQELFSRMQHYLEREDERPIDSPLADPYIQMPTEEPEVSAVQYHNINTELLEQLAEGELTEMLDLCNNYEEMILKFVEELTAYTQNSDIKMLRESIHRVKSTFQMFGAKSINQLLEQVSDLDEESNASMITKTIDQCNALKEELLQYKQAFTTR</sequence>
<evidence type="ECO:0000256" key="10">
    <source>
        <dbReference type="ARBA" id="ARBA00022840"/>
    </source>
</evidence>
<dbReference type="GO" id="GO:0005886">
    <property type="term" value="C:plasma membrane"/>
    <property type="evidence" value="ECO:0007669"/>
    <property type="project" value="UniProtKB-SubCell"/>
</dbReference>
<dbReference type="Pfam" id="PF01590">
    <property type="entry name" value="GAF"/>
    <property type="match status" value="1"/>
</dbReference>
<evidence type="ECO:0000259" key="16">
    <source>
        <dbReference type="PROSITE" id="PS50109"/>
    </source>
</evidence>
<protein>
    <recommendedName>
        <fullName evidence="3">histidine kinase</fullName>
        <ecNumber evidence="3">2.7.13.3</ecNumber>
    </recommendedName>
</protein>
<dbReference type="Pfam" id="PF08448">
    <property type="entry name" value="PAS_4"/>
    <property type="match status" value="1"/>
</dbReference>
<keyword evidence="12" id="KW-0902">Two-component regulatory system</keyword>
<feature type="modified residue" description="4-aspartylphosphate" evidence="14">
    <location>
        <position position="875"/>
    </location>
</feature>
<dbReference type="EMBL" id="CP120682">
    <property type="protein sequence ID" value="WKN36105.1"/>
    <property type="molecule type" value="Genomic_DNA"/>
</dbReference>
<keyword evidence="15" id="KW-0175">Coiled coil</keyword>
<dbReference type="CDD" id="cd00130">
    <property type="entry name" value="PAS"/>
    <property type="match status" value="1"/>
</dbReference>
<dbReference type="InterPro" id="IPR036890">
    <property type="entry name" value="HATPase_C_sf"/>
</dbReference>
<accession>A0AA49GP03</accession>
<dbReference type="Gene3D" id="3.40.50.2300">
    <property type="match status" value="1"/>
</dbReference>
<dbReference type="Pfam" id="PF00512">
    <property type="entry name" value="HisKA"/>
    <property type="match status" value="1"/>
</dbReference>
<dbReference type="PROSITE" id="PS50113">
    <property type="entry name" value="PAC"/>
    <property type="match status" value="1"/>
</dbReference>
<dbReference type="InterPro" id="IPR013656">
    <property type="entry name" value="PAS_4"/>
</dbReference>
<evidence type="ECO:0000256" key="1">
    <source>
        <dbReference type="ARBA" id="ARBA00000085"/>
    </source>
</evidence>
<gene>
    <name evidence="19" type="ORF">K4G66_27440</name>
</gene>
<keyword evidence="6" id="KW-0808">Transferase</keyword>
<keyword evidence="10 19" id="KW-0067">ATP-binding</keyword>
<feature type="domain" description="PAC" evidence="18">
    <location>
        <begin position="342"/>
        <end position="394"/>
    </location>
</feature>
<dbReference type="InterPro" id="IPR029016">
    <property type="entry name" value="GAF-like_dom_sf"/>
</dbReference>
<dbReference type="Gene3D" id="3.30.450.40">
    <property type="match status" value="1"/>
</dbReference>
<dbReference type="InterPro" id="IPR036641">
    <property type="entry name" value="HPT_dom_sf"/>
</dbReference>
<dbReference type="CDD" id="cd17546">
    <property type="entry name" value="REC_hyHK_CKI1_RcsC-like"/>
    <property type="match status" value="1"/>
</dbReference>
<dbReference type="InterPro" id="IPR003018">
    <property type="entry name" value="GAF"/>
</dbReference>
<dbReference type="Gene3D" id="1.10.287.130">
    <property type="match status" value="1"/>
</dbReference>
<dbReference type="InterPro" id="IPR001789">
    <property type="entry name" value="Sig_transdc_resp-reg_receiver"/>
</dbReference>
<evidence type="ECO:0000256" key="12">
    <source>
        <dbReference type="ARBA" id="ARBA00023012"/>
    </source>
</evidence>
<dbReference type="CDD" id="cd00082">
    <property type="entry name" value="HisKA"/>
    <property type="match status" value="1"/>
</dbReference>
<dbReference type="InterPro" id="IPR035965">
    <property type="entry name" value="PAS-like_dom_sf"/>
</dbReference>
<evidence type="ECO:0000256" key="2">
    <source>
        <dbReference type="ARBA" id="ARBA00004651"/>
    </source>
</evidence>
<dbReference type="Gene3D" id="3.30.565.10">
    <property type="entry name" value="Histidine kinase-like ATPase, C-terminal domain"/>
    <property type="match status" value="1"/>
</dbReference>
<dbReference type="InterPro" id="IPR003594">
    <property type="entry name" value="HATPase_dom"/>
</dbReference>
<dbReference type="InterPro" id="IPR036097">
    <property type="entry name" value="HisK_dim/P_sf"/>
</dbReference>
<keyword evidence="13" id="KW-0472">Membrane</keyword>
<evidence type="ECO:0000256" key="7">
    <source>
        <dbReference type="ARBA" id="ARBA00022692"/>
    </source>
</evidence>
<keyword evidence="11" id="KW-1133">Transmembrane helix</keyword>
<evidence type="ECO:0000259" key="17">
    <source>
        <dbReference type="PROSITE" id="PS50110"/>
    </source>
</evidence>
<dbReference type="AlphaFoldDB" id="A0AA49GP03"/>
<evidence type="ECO:0000256" key="11">
    <source>
        <dbReference type="ARBA" id="ARBA00022989"/>
    </source>
</evidence>
<evidence type="ECO:0000256" key="3">
    <source>
        <dbReference type="ARBA" id="ARBA00012438"/>
    </source>
</evidence>
<comment type="catalytic activity">
    <reaction evidence="1">
        <text>ATP + protein L-histidine = ADP + protein N-phospho-L-histidine.</text>
        <dbReference type="EC" id="2.7.13.3"/>
    </reaction>
</comment>
<dbReference type="NCBIfam" id="TIGR00229">
    <property type="entry name" value="sensory_box"/>
    <property type="match status" value="1"/>
</dbReference>
<evidence type="ECO:0000256" key="8">
    <source>
        <dbReference type="ARBA" id="ARBA00022741"/>
    </source>
</evidence>
<dbReference type="SMART" id="SM00091">
    <property type="entry name" value="PAS"/>
    <property type="match status" value="2"/>
</dbReference>
<dbReference type="InterPro" id="IPR000014">
    <property type="entry name" value="PAS"/>
</dbReference>
<dbReference type="PANTHER" id="PTHR45339">
    <property type="entry name" value="HYBRID SIGNAL TRANSDUCTION HISTIDINE KINASE J"/>
    <property type="match status" value="1"/>
</dbReference>
<dbReference type="SUPFAM" id="SSF55781">
    <property type="entry name" value="GAF domain-like"/>
    <property type="match status" value="1"/>
</dbReference>
<keyword evidence="7" id="KW-0812">Transmembrane</keyword>
<dbReference type="InterPro" id="IPR005467">
    <property type="entry name" value="His_kinase_dom"/>
</dbReference>
<dbReference type="PROSITE" id="PS50109">
    <property type="entry name" value="HIS_KIN"/>
    <property type="match status" value="1"/>
</dbReference>
<dbReference type="SUPFAM" id="SSF55874">
    <property type="entry name" value="ATPase domain of HSP90 chaperone/DNA topoisomerase II/histidine kinase"/>
    <property type="match status" value="1"/>
</dbReference>
<comment type="subcellular location">
    <subcellularLocation>
        <location evidence="2">Cell membrane</location>
        <topology evidence="2">Multi-pass membrane protein</topology>
    </subcellularLocation>
</comment>
<dbReference type="PANTHER" id="PTHR45339:SF1">
    <property type="entry name" value="HYBRID SIGNAL TRANSDUCTION HISTIDINE KINASE J"/>
    <property type="match status" value="1"/>
</dbReference>
<evidence type="ECO:0000256" key="9">
    <source>
        <dbReference type="ARBA" id="ARBA00022777"/>
    </source>
</evidence>
<dbReference type="SMART" id="SM00387">
    <property type="entry name" value="HATPase_c"/>
    <property type="match status" value="1"/>
</dbReference>
<dbReference type="InterPro" id="IPR011006">
    <property type="entry name" value="CheY-like_superfamily"/>
</dbReference>
<dbReference type="SUPFAM" id="SSF47384">
    <property type="entry name" value="Homodimeric domain of signal transducing histidine kinase"/>
    <property type="match status" value="1"/>
</dbReference>
<dbReference type="InterPro" id="IPR003661">
    <property type="entry name" value="HisK_dim/P_dom"/>
</dbReference>
<reference evidence="19" key="2">
    <citation type="journal article" date="2024" name="Antonie Van Leeuwenhoek">
        <title>Roseihalotalea indica gen. nov., sp. nov., a halophilic Bacteroidetes from mesopelagic Southwest Indian Ocean with higher carbohydrate metabolic potential.</title>
        <authorList>
            <person name="Chen B."/>
            <person name="Zhang M."/>
            <person name="Lin D."/>
            <person name="Ye J."/>
            <person name="Tang K."/>
        </authorList>
    </citation>
    <scope>NUCLEOTIDE SEQUENCE</scope>
    <source>
        <strain evidence="19">TK19036</strain>
    </source>
</reference>
<dbReference type="GO" id="GO:0005524">
    <property type="term" value="F:ATP binding"/>
    <property type="evidence" value="ECO:0007669"/>
    <property type="project" value="UniProtKB-KW"/>
</dbReference>